<dbReference type="AlphaFoldDB" id="X1JPU7"/>
<reference evidence="1" key="1">
    <citation type="journal article" date="2014" name="Front. Microbiol.">
        <title>High frequency of phylogenetically diverse reductive dehalogenase-homologous genes in deep subseafloor sedimentary metagenomes.</title>
        <authorList>
            <person name="Kawai M."/>
            <person name="Futagami T."/>
            <person name="Toyoda A."/>
            <person name="Takaki Y."/>
            <person name="Nishi S."/>
            <person name="Hori S."/>
            <person name="Arai W."/>
            <person name="Tsubouchi T."/>
            <person name="Morono Y."/>
            <person name="Uchiyama I."/>
            <person name="Ito T."/>
            <person name="Fujiyama A."/>
            <person name="Inagaki F."/>
            <person name="Takami H."/>
        </authorList>
    </citation>
    <scope>NUCLEOTIDE SEQUENCE</scope>
    <source>
        <strain evidence="1">Expedition CK06-06</strain>
    </source>
</reference>
<comment type="caution">
    <text evidence="1">The sequence shown here is derived from an EMBL/GenBank/DDBJ whole genome shotgun (WGS) entry which is preliminary data.</text>
</comment>
<proteinExistence type="predicted"/>
<protein>
    <recommendedName>
        <fullName evidence="2">CARDB domain-containing protein</fullName>
    </recommendedName>
</protein>
<evidence type="ECO:0000313" key="1">
    <source>
        <dbReference type="EMBL" id="GAH71818.1"/>
    </source>
</evidence>
<accession>X1JPU7</accession>
<dbReference type="EMBL" id="BARU01029860">
    <property type="protein sequence ID" value="GAH71818.1"/>
    <property type="molecule type" value="Genomic_DNA"/>
</dbReference>
<feature type="non-terminal residue" evidence="1">
    <location>
        <position position="1"/>
    </location>
</feature>
<organism evidence="1">
    <name type="scientific">marine sediment metagenome</name>
    <dbReference type="NCBI Taxonomy" id="412755"/>
    <lineage>
        <taxon>unclassified sequences</taxon>
        <taxon>metagenomes</taxon>
        <taxon>ecological metagenomes</taxon>
    </lineage>
</organism>
<name>X1JPU7_9ZZZZ</name>
<gene>
    <name evidence="1" type="ORF">S03H2_47449</name>
</gene>
<sequence>PLIEIGNITGGLFKVNAVIRNIGDGDAENISWNINLLGGLILRGYQTSGLIAGIPPGGQVTVRSDLILGMGRTDVAVNAKIPGGTMNIKNNNAFVLLFFIIINPGGGI</sequence>
<evidence type="ECO:0008006" key="2">
    <source>
        <dbReference type="Google" id="ProtNLM"/>
    </source>
</evidence>